<dbReference type="InterPro" id="IPR036388">
    <property type="entry name" value="WH-like_DNA-bd_sf"/>
</dbReference>
<dbReference type="InterPro" id="IPR039425">
    <property type="entry name" value="RNA_pol_sigma-70-like"/>
</dbReference>
<evidence type="ECO:0000259" key="6">
    <source>
        <dbReference type="Pfam" id="PF08281"/>
    </source>
</evidence>
<dbReference type="SUPFAM" id="SSF88659">
    <property type="entry name" value="Sigma3 and sigma4 domains of RNA polymerase sigma factors"/>
    <property type="match status" value="1"/>
</dbReference>
<dbReference type="InterPro" id="IPR007627">
    <property type="entry name" value="RNA_pol_sigma70_r2"/>
</dbReference>
<accession>A0ABV7ZUH6</accession>
<dbReference type="Proteomes" id="UP001595617">
    <property type="component" value="Unassembled WGS sequence"/>
</dbReference>
<reference evidence="8" key="1">
    <citation type="journal article" date="2019" name="Int. J. Syst. Evol. Microbiol.">
        <title>The Global Catalogue of Microorganisms (GCM) 10K type strain sequencing project: providing services to taxonomists for standard genome sequencing and annotation.</title>
        <authorList>
            <consortium name="The Broad Institute Genomics Platform"/>
            <consortium name="The Broad Institute Genome Sequencing Center for Infectious Disease"/>
            <person name="Wu L."/>
            <person name="Ma J."/>
        </authorList>
    </citation>
    <scope>NUCLEOTIDE SEQUENCE [LARGE SCALE GENOMIC DNA]</scope>
    <source>
        <strain evidence="8">IBRC 10765</strain>
    </source>
</reference>
<comment type="caution">
    <text evidence="7">The sequence shown here is derived from an EMBL/GenBank/DDBJ whole genome shotgun (WGS) entry which is preliminary data.</text>
</comment>
<dbReference type="PANTHER" id="PTHR43133:SF62">
    <property type="entry name" value="RNA POLYMERASE SIGMA FACTOR SIGZ"/>
    <property type="match status" value="1"/>
</dbReference>
<keyword evidence="3" id="KW-0731">Sigma factor</keyword>
<dbReference type="InterPro" id="IPR013325">
    <property type="entry name" value="RNA_pol_sigma_r2"/>
</dbReference>
<dbReference type="RefSeq" id="WP_380693181.1">
    <property type="nucleotide sequence ID" value="NZ_JBHRYR010000002.1"/>
</dbReference>
<evidence type="ECO:0000313" key="7">
    <source>
        <dbReference type="EMBL" id="MFC3851781.1"/>
    </source>
</evidence>
<sequence>MLFVDTYGFNETTGVVKDSTEQTDIAALAYWLPRIALGDQEALKRVYELTSARLMSIAMRILGDEADSADVLQTLYLKLWQRALPYVDTGNAWAWLCVVTRNAALDQRKHQLRRREDMTDDMSTLLDAEVDLQDENFVHEDAMQRCLGALSQERRQVIEWSYLYGYSHGELAERTGKPLGTVKAWIRRGLGELKLCLQS</sequence>
<evidence type="ECO:0000313" key="8">
    <source>
        <dbReference type="Proteomes" id="UP001595617"/>
    </source>
</evidence>
<dbReference type="NCBIfam" id="TIGR02937">
    <property type="entry name" value="sigma70-ECF"/>
    <property type="match status" value="1"/>
</dbReference>
<keyword evidence="4" id="KW-0804">Transcription</keyword>
<keyword evidence="2" id="KW-0805">Transcription regulation</keyword>
<dbReference type="PANTHER" id="PTHR43133">
    <property type="entry name" value="RNA POLYMERASE ECF-TYPE SIGMA FACTO"/>
    <property type="match status" value="1"/>
</dbReference>
<proteinExistence type="inferred from homology"/>
<evidence type="ECO:0000256" key="4">
    <source>
        <dbReference type="ARBA" id="ARBA00023163"/>
    </source>
</evidence>
<dbReference type="InterPro" id="IPR013249">
    <property type="entry name" value="RNA_pol_sigma70_r4_t2"/>
</dbReference>
<dbReference type="InterPro" id="IPR014284">
    <property type="entry name" value="RNA_pol_sigma-70_dom"/>
</dbReference>
<gene>
    <name evidence="7" type="ORF">ACFOOG_02945</name>
</gene>
<feature type="domain" description="RNA polymerase sigma-70 region 2" evidence="5">
    <location>
        <begin position="48"/>
        <end position="111"/>
    </location>
</feature>
<evidence type="ECO:0000256" key="2">
    <source>
        <dbReference type="ARBA" id="ARBA00023015"/>
    </source>
</evidence>
<dbReference type="Gene3D" id="1.10.10.10">
    <property type="entry name" value="Winged helix-like DNA-binding domain superfamily/Winged helix DNA-binding domain"/>
    <property type="match status" value="1"/>
</dbReference>
<dbReference type="InterPro" id="IPR013324">
    <property type="entry name" value="RNA_pol_sigma_r3/r4-like"/>
</dbReference>
<keyword evidence="8" id="KW-1185">Reference proteome</keyword>
<dbReference type="Gene3D" id="1.10.1740.10">
    <property type="match status" value="1"/>
</dbReference>
<feature type="domain" description="RNA polymerase sigma factor 70 region 4 type 2" evidence="6">
    <location>
        <begin position="142"/>
        <end position="191"/>
    </location>
</feature>
<organism evidence="7 8">
    <name type="scientific">Saccharospirillum mangrovi</name>
    <dbReference type="NCBI Taxonomy" id="2161747"/>
    <lineage>
        <taxon>Bacteria</taxon>
        <taxon>Pseudomonadati</taxon>
        <taxon>Pseudomonadota</taxon>
        <taxon>Gammaproteobacteria</taxon>
        <taxon>Oceanospirillales</taxon>
        <taxon>Saccharospirillaceae</taxon>
        <taxon>Saccharospirillum</taxon>
    </lineage>
</organism>
<protein>
    <submittedName>
        <fullName evidence="7">RNA polymerase sigma factor</fullName>
    </submittedName>
</protein>
<dbReference type="SUPFAM" id="SSF88946">
    <property type="entry name" value="Sigma2 domain of RNA polymerase sigma factors"/>
    <property type="match status" value="1"/>
</dbReference>
<evidence type="ECO:0000256" key="3">
    <source>
        <dbReference type="ARBA" id="ARBA00023082"/>
    </source>
</evidence>
<evidence type="ECO:0000259" key="5">
    <source>
        <dbReference type="Pfam" id="PF04542"/>
    </source>
</evidence>
<dbReference type="Pfam" id="PF04542">
    <property type="entry name" value="Sigma70_r2"/>
    <property type="match status" value="1"/>
</dbReference>
<comment type="similarity">
    <text evidence="1">Belongs to the sigma-70 factor family. ECF subfamily.</text>
</comment>
<dbReference type="Pfam" id="PF08281">
    <property type="entry name" value="Sigma70_r4_2"/>
    <property type="match status" value="1"/>
</dbReference>
<dbReference type="EMBL" id="JBHRYR010000002">
    <property type="protein sequence ID" value="MFC3851781.1"/>
    <property type="molecule type" value="Genomic_DNA"/>
</dbReference>
<name>A0ABV7ZUH6_9GAMM</name>
<evidence type="ECO:0000256" key="1">
    <source>
        <dbReference type="ARBA" id="ARBA00010641"/>
    </source>
</evidence>